<dbReference type="AlphaFoldDB" id="A0A2M4C8P8"/>
<dbReference type="EMBL" id="GGFJ01012488">
    <property type="protein sequence ID" value="MBW61629.1"/>
    <property type="molecule type" value="Transcribed_RNA"/>
</dbReference>
<sequence length="102" mass="11878">MCLTLKRGICLTLLSSAFTHTELVSILELNNEIPYKTPYFAFRFGDHETMCFHAQQFKHIHQHLSKCVAARDRISHHCIVRNMQTRHANAIDSRSEFQIAFC</sequence>
<protein>
    <submittedName>
        <fullName evidence="2">Putative secreted protein</fullName>
    </submittedName>
</protein>
<evidence type="ECO:0000256" key="1">
    <source>
        <dbReference type="SAM" id="SignalP"/>
    </source>
</evidence>
<reference evidence="2" key="1">
    <citation type="submission" date="2018-01" db="EMBL/GenBank/DDBJ databases">
        <title>An insight into the sialome of Amazonian anophelines.</title>
        <authorList>
            <person name="Ribeiro J.M."/>
            <person name="Scarpassa V."/>
            <person name="Calvo E."/>
        </authorList>
    </citation>
    <scope>NUCLEOTIDE SEQUENCE</scope>
    <source>
        <tissue evidence="2">Salivary glands</tissue>
    </source>
</reference>
<feature type="chain" id="PRO_5014695172" evidence="1">
    <location>
        <begin position="20"/>
        <end position="102"/>
    </location>
</feature>
<name>A0A2M4C8P8_9DIPT</name>
<keyword evidence="1" id="KW-0732">Signal</keyword>
<feature type="signal peptide" evidence="1">
    <location>
        <begin position="1"/>
        <end position="19"/>
    </location>
</feature>
<proteinExistence type="predicted"/>
<accession>A0A2M4C8P8</accession>
<evidence type="ECO:0000313" key="2">
    <source>
        <dbReference type="EMBL" id="MBW61629.1"/>
    </source>
</evidence>
<organism evidence="2">
    <name type="scientific">Anopheles marajoara</name>
    <dbReference type="NCBI Taxonomy" id="58244"/>
    <lineage>
        <taxon>Eukaryota</taxon>
        <taxon>Metazoa</taxon>
        <taxon>Ecdysozoa</taxon>
        <taxon>Arthropoda</taxon>
        <taxon>Hexapoda</taxon>
        <taxon>Insecta</taxon>
        <taxon>Pterygota</taxon>
        <taxon>Neoptera</taxon>
        <taxon>Endopterygota</taxon>
        <taxon>Diptera</taxon>
        <taxon>Nematocera</taxon>
        <taxon>Culicoidea</taxon>
        <taxon>Culicidae</taxon>
        <taxon>Anophelinae</taxon>
        <taxon>Anopheles</taxon>
    </lineage>
</organism>